<protein>
    <submittedName>
        <fullName evidence="9">Iron ABC transporter permease</fullName>
    </submittedName>
</protein>
<dbReference type="GO" id="GO:0033214">
    <property type="term" value="P:siderophore-iron import into cell"/>
    <property type="evidence" value="ECO:0007669"/>
    <property type="project" value="TreeGrafter"/>
</dbReference>
<dbReference type="GO" id="GO:0022857">
    <property type="term" value="F:transmembrane transporter activity"/>
    <property type="evidence" value="ECO:0007669"/>
    <property type="project" value="InterPro"/>
</dbReference>
<sequence length="337" mass="36842">MNKRLIFLTLIFLLPIIFFLCIFFGSVHLDFADVISGIVSFIKNNFSIDTSSRIQLIIFKIRAPRLLMAFLAGGVLSIVGLLMQTITKNPLAEPYVLGVSAGASLGAVAAIVLGWFRFFGPFNVYLASFIGASLATVLVIFLQGRSQDTIRLVLVGMGVNAFFTSLTTFLIYSSRNEAQVRSAMFWTTGSLSGIHFKDLFPVAFGLVILILFYRLIIKELDLLLLGHQAAKNLGLNLFRLQVYLIIVSSLAIALVVSKVGVIGFVGLIVPHISRKIIGVKHEDLLWTSILLGGMGLMVVDTFARTVFSPNELPIGVMTGIIGAPIFISILNSREKNI</sequence>
<dbReference type="Gene3D" id="1.10.3470.10">
    <property type="entry name" value="ABC transporter involved in vitamin B12 uptake, BtuC"/>
    <property type="match status" value="1"/>
</dbReference>
<evidence type="ECO:0000256" key="7">
    <source>
        <dbReference type="ARBA" id="ARBA00023136"/>
    </source>
</evidence>
<feature type="transmembrane region" description="Helical" evidence="8">
    <location>
        <begin position="199"/>
        <end position="217"/>
    </location>
</feature>
<dbReference type="AlphaFoldDB" id="A0AAW9MSD1"/>
<feature type="transmembrane region" description="Helical" evidence="8">
    <location>
        <begin position="66"/>
        <end position="83"/>
    </location>
</feature>
<proteinExistence type="inferred from homology"/>
<dbReference type="SUPFAM" id="SSF81345">
    <property type="entry name" value="ABC transporter involved in vitamin B12 uptake, BtuC"/>
    <property type="match status" value="1"/>
</dbReference>
<keyword evidence="6 8" id="KW-1133">Transmembrane helix</keyword>
<keyword evidence="4" id="KW-1003">Cell membrane</keyword>
<comment type="caution">
    <text evidence="9">The sequence shown here is derived from an EMBL/GenBank/DDBJ whole genome shotgun (WGS) entry which is preliminary data.</text>
</comment>
<evidence type="ECO:0000256" key="2">
    <source>
        <dbReference type="ARBA" id="ARBA00007935"/>
    </source>
</evidence>
<dbReference type="CDD" id="cd06550">
    <property type="entry name" value="TM_ABC_iron-siderophores_like"/>
    <property type="match status" value="1"/>
</dbReference>
<evidence type="ECO:0000313" key="10">
    <source>
        <dbReference type="Proteomes" id="UP001357733"/>
    </source>
</evidence>
<reference evidence="9 10" key="1">
    <citation type="submission" date="2024-01" db="EMBL/GenBank/DDBJ databases">
        <title>Complete genome sequence of Citroniella saccharovorans strain M6.X9, isolated from human fecal sample.</title>
        <authorList>
            <person name="Cheng G."/>
            <person name="Westerholm M."/>
            <person name="Schnurer A."/>
        </authorList>
    </citation>
    <scope>NUCLEOTIDE SEQUENCE [LARGE SCALE GENOMIC DNA]</scope>
    <source>
        <strain evidence="9 10">DSM 29873</strain>
    </source>
</reference>
<feature type="transmembrane region" description="Helical" evidence="8">
    <location>
        <begin position="95"/>
        <end position="116"/>
    </location>
</feature>
<evidence type="ECO:0000256" key="3">
    <source>
        <dbReference type="ARBA" id="ARBA00022448"/>
    </source>
</evidence>
<feature type="transmembrane region" description="Helical" evidence="8">
    <location>
        <begin position="122"/>
        <end position="142"/>
    </location>
</feature>
<name>A0AAW9MSD1_9FIRM</name>
<evidence type="ECO:0000256" key="4">
    <source>
        <dbReference type="ARBA" id="ARBA00022475"/>
    </source>
</evidence>
<feature type="transmembrane region" description="Helical" evidence="8">
    <location>
        <begin position="312"/>
        <end position="330"/>
    </location>
</feature>
<evidence type="ECO:0000256" key="1">
    <source>
        <dbReference type="ARBA" id="ARBA00004651"/>
    </source>
</evidence>
<feature type="transmembrane region" description="Helical" evidence="8">
    <location>
        <begin position="284"/>
        <end position="306"/>
    </location>
</feature>
<dbReference type="GO" id="GO:0005886">
    <property type="term" value="C:plasma membrane"/>
    <property type="evidence" value="ECO:0007669"/>
    <property type="project" value="UniProtKB-SubCell"/>
</dbReference>
<gene>
    <name evidence="9" type="ORF">VLK81_00230</name>
</gene>
<dbReference type="PANTHER" id="PTHR30472">
    <property type="entry name" value="FERRIC ENTEROBACTIN TRANSPORT SYSTEM PERMEASE PROTEIN"/>
    <property type="match status" value="1"/>
</dbReference>
<evidence type="ECO:0000256" key="8">
    <source>
        <dbReference type="SAM" id="Phobius"/>
    </source>
</evidence>
<dbReference type="Proteomes" id="UP001357733">
    <property type="component" value="Unassembled WGS sequence"/>
</dbReference>
<keyword evidence="3" id="KW-0813">Transport</keyword>
<evidence type="ECO:0000256" key="5">
    <source>
        <dbReference type="ARBA" id="ARBA00022692"/>
    </source>
</evidence>
<keyword evidence="5 8" id="KW-0812">Transmembrane</keyword>
<feature type="transmembrane region" description="Helical" evidence="8">
    <location>
        <begin position="149"/>
        <end position="172"/>
    </location>
</feature>
<evidence type="ECO:0000256" key="6">
    <source>
        <dbReference type="ARBA" id="ARBA00022989"/>
    </source>
</evidence>
<comment type="subcellular location">
    <subcellularLocation>
        <location evidence="1">Cell membrane</location>
        <topology evidence="1">Multi-pass membrane protein</topology>
    </subcellularLocation>
</comment>
<keyword evidence="10" id="KW-1185">Reference proteome</keyword>
<dbReference type="InterPro" id="IPR000522">
    <property type="entry name" value="ABC_transptr_permease_BtuC"/>
</dbReference>
<organism evidence="9 10">
    <name type="scientific">Citroniella saccharovorans</name>
    <dbReference type="NCBI Taxonomy" id="2053367"/>
    <lineage>
        <taxon>Bacteria</taxon>
        <taxon>Bacillati</taxon>
        <taxon>Bacillota</taxon>
        <taxon>Tissierellia</taxon>
        <taxon>Tissierellales</taxon>
        <taxon>Peptoniphilaceae</taxon>
        <taxon>Citroniella</taxon>
    </lineage>
</organism>
<dbReference type="RefSeq" id="WP_324618569.1">
    <property type="nucleotide sequence ID" value="NZ_JAYKOT010000001.1"/>
</dbReference>
<comment type="similarity">
    <text evidence="2">Belongs to the binding-protein-dependent transport system permease family. FecCD subfamily.</text>
</comment>
<keyword evidence="7 8" id="KW-0472">Membrane</keyword>
<accession>A0AAW9MSD1</accession>
<feature type="transmembrane region" description="Helical" evidence="8">
    <location>
        <begin position="252"/>
        <end position="272"/>
    </location>
</feature>
<dbReference type="EMBL" id="JAYKOT010000001">
    <property type="protein sequence ID" value="MEB3428484.1"/>
    <property type="molecule type" value="Genomic_DNA"/>
</dbReference>
<dbReference type="Pfam" id="PF01032">
    <property type="entry name" value="FecCD"/>
    <property type="match status" value="1"/>
</dbReference>
<evidence type="ECO:0000313" key="9">
    <source>
        <dbReference type="EMBL" id="MEB3428484.1"/>
    </source>
</evidence>
<dbReference type="InterPro" id="IPR037294">
    <property type="entry name" value="ABC_BtuC-like"/>
</dbReference>
<dbReference type="PANTHER" id="PTHR30472:SF18">
    <property type="entry name" value="IRON(III) DICITRATE ABC TRANSPORTER,PERMEASE PROTEIN"/>
    <property type="match status" value="1"/>
</dbReference>
<dbReference type="FunFam" id="1.10.3470.10:FF:000001">
    <property type="entry name" value="Vitamin B12 ABC transporter permease BtuC"/>
    <property type="match status" value="1"/>
</dbReference>